<dbReference type="SMART" id="SM01360">
    <property type="entry name" value="A2M"/>
    <property type="match status" value="1"/>
</dbReference>
<feature type="domain" description="Alpha-2-macroglobulin" evidence="4">
    <location>
        <begin position="1149"/>
        <end position="1237"/>
    </location>
</feature>
<dbReference type="InterPro" id="IPR041462">
    <property type="entry name" value="Bact_A2M_MG6"/>
</dbReference>
<name>A0A4Y1WQC6_9BACT</name>
<evidence type="ECO:0008006" key="7">
    <source>
        <dbReference type="Google" id="ProtNLM"/>
    </source>
</evidence>
<dbReference type="Pfam" id="PF17972">
    <property type="entry name" value="bMG5"/>
    <property type="match status" value="1"/>
</dbReference>
<evidence type="ECO:0000256" key="1">
    <source>
        <dbReference type="ARBA" id="ARBA00010556"/>
    </source>
</evidence>
<dbReference type="InterPro" id="IPR002890">
    <property type="entry name" value="MG2"/>
</dbReference>
<keyword evidence="6" id="KW-1185">Reference proteome</keyword>
<gene>
    <name evidence="5" type="ORF">A5CBH24_06130</name>
</gene>
<dbReference type="Pfam" id="PF07703">
    <property type="entry name" value="A2M_BRD"/>
    <property type="match status" value="1"/>
</dbReference>
<protein>
    <recommendedName>
        <fullName evidence="7">Alpha-2-macroglobulin</fullName>
    </recommendedName>
</protein>
<dbReference type="Pfam" id="PF01835">
    <property type="entry name" value="MG2"/>
    <property type="match status" value="1"/>
</dbReference>
<dbReference type="GO" id="GO:0004866">
    <property type="term" value="F:endopeptidase inhibitor activity"/>
    <property type="evidence" value="ECO:0007669"/>
    <property type="project" value="InterPro"/>
</dbReference>
<dbReference type="InterPro" id="IPR051802">
    <property type="entry name" value="YfhM-like"/>
</dbReference>
<dbReference type="PANTHER" id="PTHR40094:SF1">
    <property type="entry name" value="UBIQUITIN DOMAIN-CONTAINING PROTEIN"/>
    <property type="match status" value="1"/>
</dbReference>
<sequence>MTTQEATRWIAAYTPEQIDMASRIRIEATDSLLARLDTLRPLEKAFRFSPSIQGEAVYAQGGRYLEFSPRPGALKPEESYRCHLDMAALTGIDTLKEFAFEFRVARREVKFKEVRVRIDPTNGGMVQIEGILKFSFQPGRLSPDNSRLNCRGQRAVSQIQPTADARQYTFRISEVRRQEKDSELEIEYDGATEGCNKIATKVVIPGQAEFKLLGVERHQTVQPCLELEFSAPLDALQELDGLVTIDGIESLRIERSGNRVRIFYPNNGLRDMVLRLSELIRSEDGRRLQTEVVQHLEQEVLPPAVEIPISGTILPDSRNLSLPFRAVNLAAVDVEVVKIYADNVLTFLQESEMEETYELRRVGRLIYRQTVRLDKDPSLDLHQWQNFSVDLNHLFRQERGAIYNIRLSFRQAYSLYDRVQAAPFEVQNGLTLSDKETWDKPRAYIGRRAPDYDWGKYEWRESDDPTKESYYMSTAHMPEYNLAASNLGLIVKRADSDRLWCTVSDIMTASPLAGIRVTAYNFQLREIGSACTDEQGFTDFRTDGNPFVVTASDGVSTTFLKINGASELSTSRFDVGGKKTPQGIKGFIYGERGVWRPGDEIYLTLIVEDRQHALPANHPVTMELHTPGEQLYDRQTLTRSVDGIYVFRTKTAEDAPTGQWDARFKVGGQTFHHTVRIETIKPNRLKINISAPEILRGASGAEIGLDARWLTGPVAAGLRASVEMSLFTDPHPFERYDDYRFANPLYAFSSSRHDLLSGRLDSLGQITRQIRIPATQQAPGVLQANLIARVAEAGGDESITSRSVRYSPYEAYVGIRLGDREFETDCDLHFPVVAVDLDGKPLDSRELEYKIYRLDWSWWQEGSAAELSRYVQSESARPVASGRLKTSAGKAEIPFRIDYPEWGKYLVFVRDTGSGHVSGGEIYIDWPDWRGHSGKSDPTATTMLSFALDKRNYEVGDRATVYLPRSSGGRVLLSVENGSRVLSRRWVRLSGEEETAYKLQVNKDMSPNFYVHATLLQPHAQTVNDLPIRMYGVEGAEVIDRRTILHPQIEVADEILAPAEFAIRIHERDNKPMSYTLAIVDEGLLDITAFRTPQPWQAMNRREALGVRTWDMFDDVIGAYAGKFTSILSVGGDEAIREAAGKEKRFNPVVKFLGPFTLNGGTKTHRITLPMYVGSVRVMVVAAHAGSYGSADKTVTIRSPLMLLPTLPRVLACGDRVRLPVNLFASDEVLGDIQVNIETEGPVSVVGGRSRTLHFASAGEKMVDFELLCDRQKSGQAKIRISARGGGHSVNETLAIEVRNPQPLVTTVESRSVRSGASDRFSWRGLEDGSVRMEIATIPSIPFSGVFSFVADYGHFCTEQLSARAMYLLYARRFLHESEQRQAEEALPDILKNILFRQLSNGGFAYWPGYSEAHPWVTSMAGEVMVEARRQGFAIDRKAIDRWAAYQTTAARDYRHTTVCAADLVQAYRLYTLALAGDMPSAAMNRLRESRNLSRQALMRLAAAYALAGRGDVAAKLLEKADEALRISGNYETFYSPLRDLAMEVETWALLGEGNRAAAAARDLADKFAPTSCSTQEIAFTSVAMSRLADLMTPGSKEVVIRTSGGKAQTLRNMQGIEEVKLPAAAGSVTLENRGREAVCVSLTASRRPAVDEIIPARADGVEISVRYTDLHGQGIEVAKLQQGQEFLARIEVRKRGNDSESMALTLAVPSGWEIWNERLIHEAAAGDLKHLDIRDDRICWYFGLKAGETREFVVRLRAAWCGEFVLPATVCEDMYDTSCRAVLSNRRVKVVK</sequence>
<feature type="domain" description="Alpha-2-macroglobulin bait region" evidence="3">
    <location>
        <begin position="944"/>
        <end position="1087"/>
    </location>
</feature>
<dbReference type="SMART" id="SM01359">
    <property type="entry name" value="A2M_N_2"/>
    <property type="match status" value="1"/>
</dbReference>
<evidence type="ECO:0000313" key="5">
    <source>
        <dbReference type="EMBL" id="BBL03300.1"/>
    </source>
</evidence>
<dbReference type="InterPro" id="IPR001599">
    <property type="entry name" value="Macroglobln_a2"/>
</dbReference>
<dbReference type="Gene3D" id="2.60.40.1930">
    <property type="match status" value="1"/>
</dbReference>
<reference evidence="6" key="1">
    <citation type="submission" date="2019-06" db="EMBL/GenBank/DDBJ databases">
        <title>Alistipes onderdonkii subsp. vulgaris subsp. nov., Alistipes dispar sp. nov. and Alistipes communis sp. nov., isolated from human faeces, and creation of Alistipes onderdonkii subsp. onderdonkii subsp. nov.</title>
        <authorList>
            <person name="Sakamoto M."/>
            <person name="Ikeyama N."/>
            <person name="Ogata Y."/>
            <person name="Suda W."/>
            <person name="Iino T."/>
            <person name="Hattori M."/>
            <person name="Ohkuma M."/>
        </authorList>
    </citation>
    <scope>NUCLEOTIDE SEQUENCE [LARGE SCALE GENOMIC DNA]</scope>
    <source>
        <strain evidence="6">5CBH24</strain>
    </source>
</reference>
<organism evidence="5 6">
    <name type="scientific">Alistipes communis</name>
    <dbReference type="NCBI Taxonomy" id="2585118"/>
    <lineage>
        <taxon>Bacteria</taxon>
        <taxon>Pseudomonadati</taxon>
        <taxon>Bacteroidota</taxon>
        <taxon>Bacteroidia</taxon>
        <taxon>Bacteroidales</taxon>
        <taxon>Rikenellaceae</taxon>
        <taxon>Alistipes</taxon>
    </lineage>
</organism>
<dbReference type="EMBL" id="AP019735">
    <property type="protein sequence ID" value="BBL03300.1"/>
    <property type="molecule type" value="Genomic_DNA"/>
</dbReference>
<accession>A0A4Y1WQC6</accession>
<comment type="similarity">
    <text evidence="1">Belongs to the protease inhibitor I39 (alpha-2-macroglobulin) family. Bacterial alpha-2-macroglobulin subfamily.</text>
</comment>
<dbReference type="InterPro" id="IPR041203">
    <property type="entry name" value="Bact_A2M_MG5"/>
</dbReference>
<dbReference type="InterPro" id="IPR021868">
    <property type="entry name" value="Alpha_2_Macroglob_MG3"/>
</dbReference>
<keyword evidence="2" id="KW-0732">Signal</keyword>
<evidence type="ECO:0000256" key="2">
    <source>
        <dbReference type="ARBA" id="ARBA00022729"/>
    </source>
</evidence>
<dbReference type="KEGG" id="acou:A5CBH24_06130"/>
<dbReference type="CDD" id="cd02891">
    <property type="entry name" value="A2M_like"/>
    <property type="match status" value="1"/>
</dbReference>
<dbReference type="Pfam" id="PF00207">
    <property type="entry name" value="A2M"/>
    <property type="match status" value="1"/>
</dbReference>
<evidence type="ECO:0000259" key="4">
    <source>
        <dbReference type="SMART" id="SM01360"/>
    </source>
</evidence>
<dbReference type="SUPFAM" id="SSF48239">
    <property type="entry name" value="Terpenoid cyclases/Protein prenyltransferases"/>
    <property type="match status" value="1"/>
</dbReference>
<dbReference type="Pfam" id="PF17973">
    <property type="entry name" value="bMG10"/>
    <property type="match status" value="1"/>
</dbReference>
<dbReference type="InterPro" id="IPR041246">
    <property type="entry name" value="Bact_MG10"/>
</dbReference>
<evidence type="ECO:0000259" key="3">
    <source>
        <dbReference type="SMART" id="SM01359"/>
    </source>
</evidence>
<dbReference type="InterPro" id="IPR011625">
    <property type="entry name" value="A2M_N_BRD"/>
</dbReference>
<dbReference type="Pfam" id="PF17962">
    <property type="entry name" value="bMG6"/>
    <property type="match status" value="1"/>
</dbReference>
<dbReference type="Gene3D" id="1.50.10.20">
    <property type="match status" value="1"/>
</dbReference>
<proteinExistence type="inferred from homology"/>
<evidence type="ECO:0000313" key="6">
    <source>
        <dbReference type="Proteomes" id="UP000318946"/>
    </source>
</evidence>
<dbReference type="InterPro" id="IPR008930">
    <property type="entry name" value="Terpenoid_cyclase/PrenylTrfase"/>
</dbReference>
<dbReference type="Proteomes" id="UP000318946">
    <property type="component" value="Chromosome"/>
</dbReference>
<dbReference type="PANTHER" id="PTHR40094">
    <property type="entry name" value="ALPHA-2-MACROGLOBULIN HOMOLOG"/>
    <property type="match status" value="1"/>
</dbReference>
<dbReference type="Pfam" id="PF11974">
    <property type="entry name" value="bMG3"/>
    <property type="match status" value="1"/>
</dbReference>